<dbReference type="PROSITE" id="PS50293">
    <property type="entry name" value="TPR_REGION"/>
    <property type="match status" value="1"/>
</dbReference>
<evidence type="ECO:0000313" key="6">
    <source>
        <dbReference type="Proteomes" id="UP000542720"/>
    </source>
</evidence>
<dbReference type="InterPro" id="IPR002035">
    <property type="entry name" value="VWF_A"/>
</dbReference>
<keyword evidence="1" id="KW-0802">TPR repeat</keyword>
<evidence type="ECO:0000256" key="1">
    <source>
        <dbReference type="PROSITE-ProRule" id="PRU00339"/>
    </source>
</evidence>
<dbReference type="InterPro" id="IPR050768">
    <property type="entry name" value="UPF0353/GerABKA_families"/>
</dbReference>
<feature type="compositionally biased region" description="Polar residues" evidence="2">
    <location>
        <begin position="489"/>
        <end position="499"/>
    </location>
</feature>
<accession>A0A7W4LNI7</accession>
<keyword evidence="3" id="KW-1133">Transmembrane helix</keyword>
<dbReference type="PANTHER" id="PTHR22550">
    <property type="entry name" value="SPORE GERMINATION PROTEIN"/>
    <property type="match status" value="1"/>
</dbReference>
<feature type="compositionally biased region" description="Low complexity" evidence="2">
    <location>
        <begin position="537"/>
        <end position="554"/>
    </location>
</feature>
<feature type="transmembrane region" description="Helical" evidence="3">
    <location>
        <begin position="62"/>
        <end position="83"/>
    </location>
</feature>
<dbReference type="InterPro" id="IPR036465">
    <property type="entry name" value="vWFA_dom_sf"/>
</dbReference>
<evidence type="ECO:0000259" key="4">
    <source>
        <dbReference type="Pfam" id="PF13519"/>
    </source>
</evidence>
<dbReference type="RefSeq" id="WP_183089924.1">
    <property type="nucleotide sequence ID" value="NZ_JACJUD010000005.1"/>
</dbReference>
<dbReference type="PANTHER" id="PTHR22550:SF14">
    <property type="entry name" value="VWFA DOMAIN-CONTAINING PROTEIN"/>
    <property type="match status" value="1"/>
</dbReference>
<proteinExistence type="predicted"/>
<dbReference type="PROSITE" id="PS50005">
    <property type="entry name" value="TPR"/>
    <property type="match status" value="1"/>
</dbReference>
<reference evidence="5 6" key="1">
    <citation type="submission" date="2020-08" db="EMBL/GenBank/DDBJ databases">
        <authorList>
            <person name="Kim C.M."/>
        </authorList>
    </citation>
    <scope>NUCLEOTIDE SEQUENCE [LARGE SCALE GENOMIC DNA]</scope>
    <source>
        <strain evidence="5 6">UL070</strain>
    </source>
</reference>
<evidence type="ECO:0000256" key="3">
    <source>
        <dbReference type="SAM" id="Phobius"/>
    </source>
</evidence>
<feature type="domain" description="VWFA" evidence="4">
    <location>
        <begin position="98"/>
        <end position="203"/>
    </location>
</feature>
<protein>
    <submittedName>
        <fullName evidence="5">VWA domain-containing protein</fullName>
    </submittedName>
</protein>
<evidence type="ECO:0000313" key="5">
    <source>
        <dbReference type="EMBL" id="MBB2496378.1"/>
    </source>
</evidence>
<keyword evidence="6" id="KW-1185">Reference proteome</keyword>
<feature type="repeat" description="TPR" evidence="1">
    <location>
        <begin position="406"/>
        <end position="439"/>
    </location>
</feature>
<dbReference type="Gene3D" id="3.40.50.410">
    <property type="entry name" value="von Willebrand factor, type A domain"/>
    <property type="match status" value="1"/>
</dbReference>
<dbReference type="Gene3D" id="1.25.40.10">
    <property type="entry name" value="Tetratricopeptide repeat domain"/>
    <property type="match status" value="1"/>
</dbReference>
<evidence type="ECO:0000256" key="2">
    <source>
        <dbReference type="SAM" id="MobiDB-lite"/>
    </source>
</evidence>
<dbReference type="InterPro" id="IPR011990">
    <property type="entry name" value="TPR-like_helical_dom_sf"/>
</dbReference>
<dbReference type="InterPro" id="IPR019734">
    <property type="entry name" value="TPR_rpt"/>
</dbReference>
<feature type="transmembrane region" description="Helical" evidence="3">
    <location>
        <begin position="12"/>
        <end position="30"/>
    </location>
</feature>
<dbReference type="Pfam" id="PF00515">
    <property type="entry name" value="TPR_1"/>
    <property type="match status" value="1"/>
</dbReference>
<dbReference type="SMART" id="SM00028">
    <property type="entry name" value="TPR"/>
    <property type="match status" value="1"/>
</dbReference>
<dbReference type="SUPFAM" id="SSF53300">
    <property type="entry name" value="vWA-like"/>
    <property type="match status" value="1"/>
</dbReference>
<keyword evidence="3" id="KW-0812">Transmembrane</keyword>
<organism evidence="5 6">
    <name type="scientific">Aquipseudomonas ullengensis</name>
    <dbReference type="NCBI Taxonomy" id="2759166"/>
    <lineage>
        <taxon>Bacteria</taxon>
        <taxon>Pseudomonadati</taxon>
        <taxon>Pseudomonadota</taxon>
        <taxon>Gammaproteobacteria</taxon>
        <taxon>Pseudomonadales</taxon>
        <taxon>Pseudomonadaceae</taxon>
        <taxon>Aquipseudomonas</taxon>
    </lineage>
</organism>
<feature type="compositionally biased region" description="Low complexity" evidence="2">
    <location>
        <begin position="502"/>
        <end position="524"/>
    </location>
</feature>
<name>A0A7W4LNI7_9GAMM</name>
<dbReference type="EMBL" id="JACJUD010000005">
    <property type="protein sequence ID" value="MBB2496378.1"/>
    <property type="molecule type" value="Genomic_DNA"/>
</dbReference>
<sequence length="596" mass="65989">MSLALLWPHWLRPWWLLLLPLLGWLLWQLWHRQRRSGRWQLLLPPAFQAVLLSGGRTRNNRLPWIALGIAWLLALVALLGPSWQRVEMASQKRADPLVVMLELTPAMLATDATPNRLEQAKRKLLDLLQERMDAQTAIIVYAGSAHTLVPLSDDQSTARNLLEALKPSLMPEPGRRADLAVDKALHLLEQGAQGQGRLLLITSELSADERSAIRTALGSKGERLAILGIGTPQGAPVRGEDGSFLKDSSGSILLPRLDGAGLKRFAGEVGGLYRQARLDERDLQGLGLLQGAQSLRENSEPTQLAAWADQGHWLLLPLLLLAACAGRRGWLFCLPLLLMAAPQPSYAFEFRDLWLRPDQQGQRLLDAQQPKEAAEHFSDPRWQGEALYRAGDYPAAAERFAQGGSAIDHYNRGNALAKSNELEAALDAYEQALELQPELAEAQQNKQLVEQLLQQQKQQQDQQQQQNQQGQGQQSEQTSAQQKQDDAGTPQTDTGSQGQAADGDPQPSKQDGQQQDGQADPQKANPQGQQPAGNADAQPAKPGQDGQQQQAAAAEPLGDERRDALEQWLRQIPDDPGELLRRKFLYEQQQRQEQSQ</sequence>
<feature type="compositionally biased region" description="Low complexity" evidence="2">
    <location>
        <begin position="460"/>
        <end position="482"/>
    </location>
</feature>
<keyword evidence="3" id="KW-0472">Membrane</keyword>
<feature type="compositionally biased region" description="Low complexity" evidence="2">
    <location>
        <begin position="587"/>
        <end position="596"/>
    </location>
</feature>
<feature type="region of interest" description="Disordered" evidence="2">
    <location>
        <begin position="460"/>
        <end position="596"/>
    </location>
</feature>
<dbReference type="SUPFAM" id="SSF48452">
    <property type="entry name" value="TPR-like"/>
    <property type="match status" value="1"/>
</dbReference>
<dbReference type="Pfam" id="PF13519">
    <property type="entry name" value="VWA_2"/>
    <property type="match status" value="1"/>
</dbReference>
<comment type="caution">
    <text evidence="5">The sequence shown here is derived from an EMBL/GenBank/DDBJ whole genome shotgun (WGS) entry which is preliminary data.</text>
</comment>
<dbReference type="AlphaFoldDB" id="A0A7W4LNI7"/>
<dbReference type="Proteomes" id="UP000542720">
    <property type="component" value="Unassembled WGS sequence"/>
</dbReference>
<gene>
    <name evidence="5" type="ORF">H3H51_15230</name>
</gene>